<keyword evidence="2" id="KW-1185">Reference proteome</keyword>
<organism evidence="1 2">
    <name type="scientific">Effrenium voratum</name>
    <dbReference type="NCBI Taxonomy" id="2562239"/>
    <lineage>
        <taxon>Eukaryota</taxon>
        <taxon>Sar</taxon>
        <taxon>Alveolata</taxon>
        <taxon>Dinophyceae</taxon>
        <taxon>Suessiales</taxon>
        <taxon>Symbiodiniaceae</taxon>
        <taxon>Effrenium</taxon>
    </lineage>
</organism>
<protein>
    <submittedName>
        <fullName evidence="1">Uncharacterized protein</fullName>
    </submittedName>
</protein>
<gene>
    <name evidence="1" type="ORF">EVOR1521_LOCUS25393</name>
</gene>
<sequence length="200" mass="22990">MVEMPRFTWDLRTSLPRLRGLRGPYLPPAASQSRRMKRLRLAQARERSGFDGSSFSRWDLQVLWQPCAWNSSTARPAPRRCRYDARQRVLAFAKSQDASHGLLLLTRNQEIGIYTPQVGLLAAAFRWQELSPDWHWLRAIGRNDTTAFFCDGKHVATVPAGVRQWPVRFGGDIDAKNPQGAGRLREIRFRAWNSETCDRP</sequence>
<proteinExistence type="predicted"/>
<dbReference type="EMBL" id="CAUJNA010003454">
    <property type="protein sequence ID" value="CAJ1402538.1"/>
    <property type="molecule type" value="Genomic_DNA"/>
</dbReference>
<evidence type="ECO:0000313" key="1">
    <source>
        <dbReference type="EMBL" id="CAJ1402538.1"/>
    </source>
</evidence>
<name>A0AA36JCK5_9DINO</name>
<comment type="caution">
    <text evidence="1">The sequence shown here is derived from an EMBL/GenBank/DDBJ whole genome shotgun (WGS) entry which is preliminary data.</text>
</comment>
<reference evidence="1" key="1">
    <citation type="submission" date="2023-08" db="EMBL/GenBank/DDBJ databases">
        <authorList>
            <person name="Chen Y."/>
            <person name="Shah S."/>
            <person name="Dougan E. K."/>
            <person name="Thang M."/>
            <person name="Chan C."/>
        </authorList>
    </citation>
    <scope>NUCLEOTIDE SEQUENCE</scope>
</reference>
<evidence type="ECO:0000313" key="2">
    <source>
        <dbReference type="Proteomes" id="UP001178507"/>
    </source>
</evidence>
<dbReference type="Proteomes" id="UP001178507">
    <property type="component" value="Unassembled WGS sequence"/>
</dbReference>
<accession>A0AA36JCK5</accession>
<dbReference type="AlphaFoldDB" id="A0AA36JCK5"/>